<name>A0ABV2QIA1_9MICO</name>
<keyword evidence="2" id="KW-1185">Reference proteome</keyword>
<gene>
    <name evidence="1" type="ORF">ABIE21_000265</name>
</gene>
<proteinExistence type="predicted"/>
<comment type="caution">
    <text evidence="1">The sequence shown here is derived from an EMBL/GenBank/DDBJ whole genome shotgun (WGS) entry which is preliminary data.</text>
</comment>
<dbReference type="EMBL" id="JBEPSJ010000001">
    <property type="protein sequence ID" value="MET4580775.1"/>
    <property type="molecule type" value="Genomic_DNA"/>
</dbReference>
<reference evidence="1 2" key="1">
    <citation type="submission" date="2024-06" db="EMBL/GenBank/DDBJ databases">
        <title>Sorghum-associated microbial communities from plants grown in Nebraska, USA.</title>
        <authorList>
            <person name="Schachtman D."/>
        </authorList>
    </citation>
    <scope>NUCLEOTIDE SEQUENCE [LARGE SCALE GENOMIC DNA]</scope>
    <source>
        <strain evidence="1 2">2857</strain>
    </source>
</reference>
<evidence type="ECO:0000313" key="2">
    <source>
        <dbReference type="Proteomes" id="UP001549257"/>
    </source>
</evidence>
<dbReference type="Proteomes" id="UP001549257">
    <property type="component" value="Unassembled WGS sequence"/>
</dbReference>
<dbReference type="RefSeq" id="WP_354022986.1">
    <property type="nucleotide sequence ID" value="NZ_JBEPSJ010000001.1"/>
</dbReference>
<accession>A0ABV2QIA1</accession>
<evidence type="ECO:0000313" key="1">
    <source>
        <dbReference type="EMBL" id="MET4580775.1"/>
    </source>
</evidence>
<organism evidence="1 2">
    <name type="scientific">Conyzicola nivalis</name>
    <dbReference type="NCBI Taxonomy" id="1477021"/>
    <lineage>
        <taxon>Bacteria</taxon>
        <taxon>Bacillati</taxon>
        <taxon>Actinomycetota</taxon>
        <taxon>Actinomycetes</taxon>
        <taxon>Micrococcales</taxon>
        <taxon>Microbacteriaceae</taxon>
        <taxon>Conyzicola</taxon>
    </lineage>
</organism>
<sequence>MAAAHPELRTSFTDRALIDDSAAGSTTIGLGGLLARRGHRARRARVPGSAAVRGFRWRLVDVFSQTWWPQGVAVGEHDGGPVVITSWFAQRRRGRDMGSRISVIDLRDERRPRYHHVLLVSPRRGGYDPVVVHAGGIVIAGDRLLVSATLGGIREFRLGDLVRAPSRGLLRRSAGPFGYRYLLPEFASHRPPKDADAGRMRYSFIAAETSTREEHEAEVLRIVAGEYAKHDRRRLARLSVRGDVTTIDETHVPGIAEMQGVAVHDGRWFVNASRGDKLGADLWVGTPDAMVRHEGVLPPGPEDLAVWPERGELWSVTEFPGKRWIYAVDLARFGEERA</sequence>
<protein>
    <submittedName>
        <fullName evidence="1">Uncharacterized protein</fullName>
    </submittedName>
</protein>